<sequence>MHRRTFMVSAAATTAAAAAATFPKPAIAQNKRKWRMVTTWQKNLPGLGTGAQYFADQVTKCTGGRLSVELFAAGEIVPAFESIDAVKTGTVEMGHGCPYYWKGKAPAAEIVSNFPFGLTAQEYNAWYHFGGGEKLCDELYADAFGCKFFPCGNTGVQHPGWSRKEVNTLDDIKGLKVRMPGLGGEVMKRLGATVVNLPANEVTTALASGAIDWVEWNNPYGEASLGFWRHAKYYYTPGWHEPGTVLELFVNKKQWDSLEDDLKAIVQQCAFSANVVMLSEFQARSGPILDQFVNKHGVEIRRLNDEQITKLGETSAEVLNEITERDALAKKIFASMNKFRGEQKAYTTVAEGDFLHARSLNFSWPA</sequence>
<dbReference type="KEGG" id="fiy:BN1229_v1_2275"/>
<dbReference type="PANTHER" id="PTHR33376">
    <property type="match status" value="1"/>
</dbReference>
<dbReference type="InterPro" id="IPR026289">
    <property type="entry name" value="SBP_TakP-like"/>
</dbReference>
<dbReference type="InterPro" id="IPR018389">
    <property type="entry name" value="DctP_fam"/>
</dbReference>
<feature type="binding site" evidence="2">
    <location>
        <position position="157"/>
    </location>
    <ligand>
        <name>substrate</name>
    </ligand>
</feature>
<feature type="binding site" evidence="3">
    <location>
        <position position="215"/>
    </location>
    <ligand>
        <name>substrate</name>
    </ligand>
</feature>
<reference evidence="6" key="1">
    <citation type="submission" date="2015-02" db="EMBL/GenBank/DDBJ databases">
        <authorList>
            <person name="Chooi Y.-H."/>
        </authorList>
    </citation>
    <scope>NUCLEOTIDE SEQUENCE [LARGE SCALE GENOMIC DNA]</scope>
    <source>
        <strain evidence="6">strain Y</strain>
    </source>
</reference>
<evidence type="ECO:0000313" key="6">
    <source>
        <dbReference type="Proteomes" id="UP000033187"/>
    </source>
</evidence>
<proteinExistence type="predicted"/>
<dbReference type="Gene3D" id="3.40.190.170">
    <property type="entry name" value="Bacterial extracellular solute-binding protein, family 7"/>
    <property type="match status" value="1"/>
</dbReference>
<feature type="signal peptide" evidence="4">
    <location>
        <begin position="1"/>
        <end position="28"/>
    </location>
</feature>
<dbReference type="GO" id="GO:0046872">
    <property type="term" value="F:metal ion binding"/>
    <property type="evidence" value="ECO:0007669"/>
    <property type="project" value="UniProtKB-KW"/>
</dbReference>
<keyword evidence="3" id="KW-0479">Metal-binding</keyword>
<evidence type="ECO:0000256" key="3">
    <source>
        <dbReference type="PIRSR" id="PIRSR039026-2"/>
    </source>
</evidence>
<dbReference type="InterPro" id="IPR038404">
    <property type="entry name" value="TRAP_DctP_sf"/>
</dbReference>
<feature type="binding site" evidence="2">
    <location>
        <position position="178"/>
    </location>
    <ligand>
        <name>substrate</name>
    </ligand>
</feature>
<evidence type="ECO:0000256" key="1">
    <source>
        <dbReference type="ARBA" id="ARBA00022729"/>
    </source>
</evidence>
<feature type="chain" id="PRO_5002306248" description="ABC transporter substrate-binding protein" evidence="4">
    <location>
        <begin position="29"/>
        <end position="366"/>
    </location>
</feature>
<accession>A0A0D6JGJ7</accession>
<gene>
    <name evidence="5" type="ORF">YBN1229_v1_2275</name>
</gene>
<keyword evidence="6" id="KW-1185">Reference proteome</keyword>
<dbReference type="PANTHER" id="PTHR33376:SF5">
    <property type="entry name" value="EXTRACYTOPLASMIC SOLUTE RECEPTOR PROTEIN"/>
    <property type="match status" value="1"/>
</dbReference>
<dbReference type="CDD" id="cd13604">
    <property type="entry name" value="PBP2_TRAP_ketoacid_lactate_like"/>
    <property type="match status" value="1"/>
</dbReference>
<evidence type="ECO:0000256" key="2">
    <source>
        <dbReference type="PIRSR" id="PIRSR039026-1"/>
    </source>
</evidence>
<protein>
    <recommendedName>
        <fullName evidence="7">ABC transporter substrate-binding protein</fullName>
    </recommendedName>
</protein>
<evidence type="ECO:0008006" key="7">
    <source>
        <dbReference type="Google" id="ProtNLM"/>
    </source>
</evidence>
<dbReference type="Proteomes" id="UP000033187">
    <property type="component" value="Chromosome 1"/>
</dbReference>
<feature type="binding site" evidence="3">
    <location>
        <position position="241"/>
    </location>
    <ligand>
        <name>substrate</name>
    </ligand>
</feature>
<dbReference type="EMBL" id="LN829119">
    <property type="protein sequence ID" value="CPR19687.1"/>
    <property type="molecule type" value="Genomic_DNA"/>
</dbReference>
<organism evidence="5 6">
    <name type="scientific">Candidatus Filomicrobium marinum</name>
    <dbReference type="NCBI Taxonomy" id="1608628"/>
    <lineage>
        <taxon>Bacteria</taxon>
        <taxon>Pseudomonadati</taxon>
        <taxon>Pseudomonadota</taxon>
        <taxon>Alphaproteobacteria</taxon>
        <taxon>Hyphomicrobiales</taxon>
        <taxon>Hyphomicrobiaceae</taxon>
        <taxon>Filomicrobium</taxon>
    </lineage>
</organism>
<dbReference type="Pfam" id="PF03480">
    <property type="entry name" value="DctP"/>
    <property type="match status" value="1"/>
</dbReference>
<name>A0A0D6JGJ7_9HYPH</name>
<dbReference type="InterPro" id="IPR006311">
    <property type="entry name" value="TAT_signal"/>
</dbReference>
<dbReference type="GO" id="GO:0031317">
    <property type="term" value="C:tripartite ATP-independent periplasmic transporter complex"/>
    <property type="evidence" value="ECO:0007669"/>
    <property type="project" value="InterPro"/>
</dbReference>
<dbReference type="PROSITE" id="PS51318">
    <property type="entry name" value="TAT"/>
    <property type="match status" value="1"/>
</dbReference>
<dbReference type="RefSeq" id="WP_046478257.1">
    <property type="nucleotide sequence ID" value="NZ_LN829118.1"/>
</dbReference>
<dbReference type="NCBIfam" id="NF037995">
    <property type="entry name" value="TRAP_S1"/>
    <property type="match status" value="1"/>
</dbReference>
<keyword evidence="1 4" id="KW-0732">Signal</keyword>
<dbReference type="PIRSF" id="PIRSF039026">
    <property type="entry name" value="SiaP"/>
    <property type="match status" value="1"/>
</dbReference>
<dbReference type="OrthoDB" id="9780733at2"/>
<dbReference type="Gene3D" id="3.40.190.10">
    <property type="entry name" value="Periplasmic binding protein-like II"/>
    <property type="match status" value="1"/>
</dbReference>
<evidence type="ECO:0000256" key="4">
    <source>
        <dbReference type="SAM" id="SignalP"/>
    </source>
</evidence>
<evidence type="ECO:0000313" key="5">
    <source>
        <dbReference type="EMBL" id="CPR19687.1"/>
    </source>
</evidence>
<feature type="binding site" evidence="3">
    <location>
        <position position="216"/>
    </location>
    <ligand>
        <name>Na(+)</name>
        <dbReference type="ChEBI" id="CHEBI:29101"/>
    </ligand>
</feature>
<dbReference type="GO" id="GO:0055085">
    <property type="term" value="P:transmembrane transport"/>
    <property type="evidence" value="ECO:0007669"/>
    <property type="project" value="InterPro"/>
</dbReference>
<dbReference type="AlphaFoldDB" id="A0A0D6JGJ7"/>
<dbReference type="KEGG" id="fil:BN1229_v1_2275"/>